<dbReference type="AlphaFoldDB" id="A0A166EQU0"/>
<dbReference type="RefSeq" id="WP_067258413.1">
    <property type="nucleotide sequence ID" value="NZ_LWMW01000084.1"/>
</dbReference>
<name>A0A166EQU0_9EURY</name>
<evidence type="ECO:0000259" key="1">
    <source>
        <dbReference type="Pfam" id="PF05239"/>
    </source>
</evidence>
<dbReference type="InterPro" id="IPR027275">
    <property type="entry name" value="PRC-brl_dom"/>
</dbReference>
<dbReference type="Proteomes" id="UP000077275">
    <property type="component" value="Unassembled WGS sequence"/>
</dbReference>
<dbReference type="PATRIC" id="fig|47311.3.peg.534"/>
<dbReference type="Pfam" id="PF05239">
    <property type="entry name" value="PRC"/>
    <property type="match status" value="1"/>
</dbReference>
<reference evidence="2 3" key="1">
    <citation type="submission" date="2016-04" db="EMBL/GenBank/DDBJ databases">
        <title>Genome sequence of Methanobrevibacter cuticularis DSM 11139.</title>
        <authorList>
            <person name="Poehlein A."/>
            <person name="Seedorf H."/>
            <person name="Daniel R."/>
        </authorList>
    </citation>
    <scope>NUCLEOTIDE SEQUENCE [LARGE SCALE GENOMIC DNA]</scope>
    <source>
        <strain evidence="2 3">DSM 11139</strain>
    </source>
</reference>
<sequence>MKADKLLSMKVIDKNGNDVGKVGNIELNMDNFSIEGVEVIESTGILSHNTELIKAERIQSISDNIVLNE</sequence>
<dbReference type="Gene3D" id="2.30.30.240">
    <property type="entry name" value="PRC-barrel domain"/>
    <property type="match status" value="1"/>
</dbReference>
<comment type="caution">
    <text evidence="2">The sequence shown here is derived from an EMBL/GenBank/DDBJ whole genome shotgun (WGS) entry which is preliminary data.</text>
</comment>
<dbReference type="OrthoDB" id="77776at2157"/>
<organism evidence="2 3">
    <name type="scientific">Methanobrevibacter cuticularis</name>
    <dbReference type="NCBI Taxonomy" id="47311"/>
    <lineage>
        <taxon>Archaea</taxon>
        <taxon>Methanobacteriati</taxon>
        <taxon>Methanobacteriota</taxon>
        <taxon>Methanomada group</taxon>
        <taxon>Methanobacteria</taxon>
        <taxon>Methanobacteriales</taxon>
        <taxon>Methanobacteriaceae</taxon>
        <taxon>Methanobrevibacter</taxon>
    </lineage>
</organism>
<dbReference type="SUPFAM" id="SSF50346">
    <property type="entry name" value="PRC-barrel domain"/>
    <property type="match status" value="1"/>
</dbReference>
<gene>
    <name evidence="2" type="ORF">MBCUT_04610</name>
</gene>
<keyword evidence="3" id="KW-1185">Reference proteome</keyword>
<dbReference type="EMBL" id="LWMW01000084">
    <property type="protein sequence ID" value="KZX16910.1"/>
    <property type="molecule type" value="Genomic_DNA"/>
</dbReference>
<evidence type="ECO:0000313" key="3">
    <source>
        <dbReference type="Proteomes" id="UP000077275"/>
    </source>
</evidence>
<proteinExistence type="predicted"/>
<evidence type="ECO:0000313" key="2">
    <source>
        <dbReference type="EMBL" id="KZX16910.1"/>
    </source>
</evidence>
<dbReference type="InterPro" id="IPR011033">
    <property type="entry name" value="PRC_barrel-like_sf"/>
</dbReference>
<accession>A0A166EQU0</accession>
<protein>
    <submittedName>
        <fullName evidence="2">PRC-barrel domain protein</fullName>
    </submittedName>
</protein>
<feature type="domain" description="PRC-barrel" evidence="1">
    <location>
        <begin position="2"/>
        <end position="68"/>
    </location>
</feature>